<dbReference type="Gene3D" id="2.60.40.3910">
    <property type="entry name" value="Inclusion body protein"/>
    <property type="match status" value="1"/>
</dbReference>
<evidence type="ECO:0000313" key="2">
    <source>
        <dbReference type="Proteomes" id="UP000004162"/>
    </source>
</evidence>
<keyword evidence="2" id="KW-1185">Reference proteome</keyword>
<reference evidence="1 2" key="1">
    <citation type="submission" date="2006-07" db="EMBL/GenBank/DDBJ databases">
        <title>Annotation of the draft genome assembly of Chlorobium ferroxidans DSM 13031.</title>
        <authorList>
            <consortium name="US DOE Joint Genome Institute (JGI-ORNL)"/>
            <person name="Larimer F."/>
            <person name="Land M."/>
            <person name="Hauser L."/>
        </authorList>
    </citation>
    <scope>NUCLEOTIDE SEQUENCE [LARGE SCALE GENOMIC DNA]</scope>
    <source>
        <strain evidence="1 2">DSM 13031</strain>
    </source>
</reference>
<dbReference type="EMBL" id="AASE01000021">
    <property type="protein sequence ID" value="EAT58374.1"/>
    <property type="molecule type" value="Genomic_DNA"/>
</dbReference>
<evidence type="ECO:0008006" key="3">
    <source>
        <dbReference type="Google" id="ProtNLM"/>
    </source>
</evidence>
<dbReference type="InterPro" id="IPR021087">
    <property type="entry name" value="Uncharacterised_PixA/AidA"/>
</dbReference>
<dbReference type="Pfam" id="PF12306">
    <property type="entry name" value="PixA"/>
    <property type="match status" value="1"/>
</dbReference>
<evidence type="ECO:0000313" key="1">
    <source>
        <dbReference type="EMBL" id="EAT58374.1"/>
    </source>
</evidence>
<reference evidence="1 2" key="2">
    <citation type="submission" date="2006-07" db="EMBL/GenBank/DDBJ databases">
        <title>Sequencing of the draft genome and assembly of Chlorobium ferroxidans DSM 13031.</title>
        <authorList>
            <consortium name="US DOE Joint Genome Institute (JGI-PGF)"/>
            <person name="Copeland A."/>
            <person name="Lucas S."/>
            <person name="Lapidus A."/>
            <person name="Barry K."/>
            <person name="Glavina del Rio T."/>
            <person name="Dalin E."/>
            <person name="Tice H."/>
            <person name="Bruce D."/>
            <person name="Pitluck S."/>
            <person name="Richardson P."/>
        </authorList>
    </citation>
    <scope>NUCLEOTIDE SEQUENCE [LARGE SCALE GENOMIC DNA]</scope>
    <source>
        <strain evidence="1 2">DSM 13031</strain>
    </source>
</reference>
<gene>
    <name evidence="1" type="ORF">CferDRAFT_0313</name>
</gene>
<protein>
    <recommendedName>
        <fullName evidence="3">Inclusion body protein</fullName>
    </recommendedName>
</protein>
<accession>Q0YQ20</accession>
<dbReference type="Proteomes" id="UP000004162">
    <property type="component" value="Unassembled WGS sequence"/>
</dbReference>
<organism evidence="1 2">
    <name type="scientific">Chlorobium ferrooxidans DSM 13031</name>
    <dbReference type="NCBI Taxonomy" id="377431"/>
    <lineage>
        <taxon>Bacteria</taxon>
        <taxon>Pseudomonadati</taxon>
        <taxon>Chlorobiota</taxon>
        <taxon>Chlorobiia</taxon>
        <taxon>Chlorobiales</taxon>
        <taxon>Chlorobiaceae</taxon>
        <taxon>Chlorobium/Pelodictyon group</taxon>
        <taxon>Chlorobium</taxon>
    </lineage>
</organism>
<dbReference type="RefSeq" id="WP_006366984.1">
    <property type="nucleotide sequence ID" value="NZ_AASE01000021.1"/>
</dbReference>
<dbReference type="OrthoDB" id="8705346at2"/>
<name>Q0YQ20_9CHLB</name>
<sequence length="172" mass="18771">MSKTINIDVMFDTVTIEEKYKGGGSASNPIGIQHADVFMVTQKAVVASGQATADLSINALVNDTIRWRSESLSGNTDQAAIIYKIVKFSGKEVTTVPAMRVSYPPTPIPDPGNPTSYQPSSTQADVFLSCEVLIQGTEGYQVWFYIVNKDPNTGKLSTFGYYYWDPTINVIG</sequence>
<comment type="caution">
    <text evidence="1">The sequence shown here is derived from an EMBL/GenBank/DDBJ whole genome shotgun (WGS) entry which is preliminary data.</text>
</comment>
<proteinExistence type="predicted"/>
<dbReference type="AlphaFoldDB" id="Q0YQ20"/>
<dbReference type="InterPro" id="IPR038712">
    <property type="entry name" value="PixA-like_sf"/>
</dbReference>